<dbReference type="GO" id="GO:0004553">
    <property type="term" value="F:hydrolase activity, hydrolyzing O-glycosyl compounds"/>
    <property type="evidence" value="ECO:0007669"/>
    <property type="project" value="InterPro"/>
</dbReference>
<dbReference type="Pfam" id="PF00722">
    <property type="entry name" value="Glyco_hydro_16"/>
    <property type="match status" value="1"/>
</dbReference>
<comment type="similarity">
    <text evidence="1">Belongs to the glycosyl hydrolase 16 family.</text>
</comment>
<organism evidence="3 4">
    <name type="scientific">Panacibacter microcysteis</name>
    <dbReference type="NCBI Taxonomy" id="2793269"/>
    <lineage>
        <taxon>Bacteria</taxon>
        <taxon>Pseudomonadati</taxon>
        <taxon>Bacteroidota</taxon>
        <taxon>Chitinophagia</taxon>
        <taxon>Chitinophagales</taxon>
        <taxon>Chitinophagaceae</taxon>
        <taxon>Panacibacter</taxon>
    </lineage>
</organism>
<comment type="caution">
    <text evidence="3">The sequence shown here is derived from an EMBL/GenBank/DDBJ whole genome shotgun (WGS) entry which is preliminary data.</text>
</comment>
<dbReference type="CDD" id="cd08023">
    <property type="entry name" value="GH16_laminarinase_like"/>
    <property type="match status" value="1"/>
</dbReference>
<dbReference type="GO" id="GO:0005975">
    <property type="term" value="P:carbohydrate metabolic process"/>
    <property type="evidence" value="ECO:0007669"/>
    <property type="project" value="InterPro"/>
</dbReference>
<keyword evidence="4" id="KW-1185">Reference proteome</keyword>
<protein>
    <submittedName>
        <fullName evidence="3">Glycoside hydrolase family 16 protein</fullName>
    </submittedName>
</protein>
<evidence type="ECO:0000313" key="4">
    <source>
        <dbReference type="Proteomes" id="UP000628448"/>
    </source>
</evidence>
<dbReference type="PROSITE" id="PS51762">
    <property type="entry name" value="GH16_2"/>
    <property type="match status" value="1"/>
</dbReference>
<dbReference type="InterPro" id="IPR000757">
    <property type="entry name" value="Beta-glucanase-like"/>
</dbReference>
<keyword evidence="3" id="KW-0378">Hydrolase</keyword>
<gene>
    <name evidence="3" type="ORF">I5907_04960</name>
</gene>
<proteinExistence type="inferred from homology"/>
<dbReference type="PANTHER" id="PTHR10963:SF55">
    <property type="entry name" value="GLYCOSIDE HYDROLASE FAMILY 16 PROTEIN"/>
    <property type="match status" value="1"/>
</dbReference>
<dbReference type="RefSeq" id="WP_196989617.1">
    <property type="nucleotide sequence ID" value="NZ_JADWYR010000001.1"/>
</dbReference>
<dbReference type="EMBL" id="JADWYR010000001">
    <property type="protein sequence ID" value="MBG9375572.1"/>
    <property type="molecule type" value="Genomic_DNA"/>
</dbReference>
<feature type="domain" description="GH16" evidence="2">
    <location>
        <begin position="30"/>
        <end position="280"/>
    </location>
</feature>
<dbReference type="SUPFAM" id="SSF49899">
    <property type="entry name" value="Concanavalin A-like lectins/glucanases"/>
    <property type="match status" value="1"/>
</dbReference>
<dbReference type="AlphaFoldDB" id="A0A931E3Q7"/>
<dbReference type="InterPro" id="IPR050546">
    <property type="entry name" value="Glycosyl_Hydrlase_16"/>
</dbReference>
<evidence type="ECO:0000313" key="3">
    <source>
        <dbReference type="EMBL" id="MBG9375572.1"/>
    </source>
</evidence>
<dbReference type="PANTHER" id="PTHR10963">
    <property type="entry name" value="GLYCOSYL HYDROLASE-RELATED"/>
    <property type="match status" value="1"/>
</dbReference>
<evidence type="ECO:0000256" key="1">
    <source>
        <dbReference type="ARBA" id="ARBA00006865"/>
    </source>
</evidence>
<reference evidence="3" key="1">
    <citation type="submission" date="2020-11" db="EMBL/GenBank/DDBJ databases">
        <title>Bacterial whole genome sequence for Panacibacter sp. DH6.</title>
        <authorList>
            <person name="Le V."/>
            <person name="Ko S."/>
            <person name="Ahn C.-Y."/>
            <person name="Oh H.-M."/>
        </authorList>
    </citation>
    <scope>NUCLEOTIDE SEQUENCE</scope>
    <source>
        <strain evidence="3">DH6</strain>
    </source>
</reference>
<dbReference type="Gene3D" id="2.60.120.200">
    <property type="match status" value="1"/>
</dbReference>
<evidence type="ECO:0000259" key="2">
    <source>
        <dbReference type="PROSITE" id="PS51762"/>
    </source>
</evidence>
<dbReference type="InterPro" id="IPR013320">
    <property type="entry name" value="ConA-like_dom_sf"/>
</dbReference>
<dbReference type="PROSITE" id="PS51257">
    <property type="entry name" value="PROKAR_LIPOPROTEIN"/>
    <property type="match status" value="1"/>
</dbReference>
<dbReference type="Proteomes" id="UP000628448">
    <property type="component" value="Unassembled WGS sequence"/>
</dbReference>
<sequence>MVFAYFKKNGLAHFAAIIFITLTILLTGCKKDAVQTLPERTWQLEWSDEFDGAAGTLPDATKWVFDIGAGGWGNSELQYYTNSTNNASLDGDGKLVITARSETFGGAGFTSARIKTKDLFAQAYGRFEASIKTPHGPGIWPAFWMLGANIDAKPWPQCGEIDIMEQRGQEPYITNGSVHGPGYSGGGSITKAYGLTDGRFDTDYHIYAIEWGEEYIDYFVDNFLYQRITPETVTGEWVFDQPFFILLNVAVGGNYVGFPTTGTPFPQSMYIDYVKVYKQL</sequence>
<accession>A0A931E3Q7</accession>
<name>A0A931E3Q7_9BACT</name>